<feature type="domain" description="CBS" evidence="13">
    <location>
        <begin position="225"/>
        <end position="286"/>
    </location>
</feature>
<dbReference type="CDD" id="cd04590">
    <property type="entry name" value="CBS_pair_CorC_HlyC_assoc"/>
    <property type="match status" value="1"/>
</dbReference>
<evidence type="ECO:0000259" key="13">
    <source>
        <dbReference type="PROSITE" id="PS51371"/>
    </source>
</evidence>
<dbReference type="InterPro" id="IPR000644">
    <property type="entry name" value="CBS_dom"/>
</dbReference>
<feature type="compositionally biased region" description="Polar residues" evidence="11">
    <location>
        <begin position="439"/>
        <end position="450"/>
    </location>
</feature>
<feature type="transmembrane region" description="Helical" evidence="12">
    <location>
        <begin position="139"/>
        <end position="161"/>
    </location>
</feature>
<dbReference type="InterPro" id="IPR016169">
    <property type="entry name" value="FAD-bd_PCMH_sub2"/>
</dbReference>
<keyword evidence="4 10" id="KW-0812">Transmembrane</keyword>
<evidence type="ECO:0000256" key="6">
    <source>
        <dbReference type="ARBA" id="ARBA00022989"/>
    </source>
</evidence>
<feature type="domain" description="CNNM transmembrane" evidence="14">
    <location>
        <begin position="3"/>
        <end position="206"/>
    </location>
</feature>
<evidence type="ECO:0000256" key="9">
    <source>
        <dbReference type="PROSITE-ProRule" id="PRU00703"/>
    </source>
</evidence>
<proteinExistence type="inferred from homology"/>
<evidence type="ECO:0000256" key="8">
    <source>
        <dbReference type="ARBA" id="ARBA00023136"/>
    </source>
</evidence>
<dbReference type="Pfam" id="PF00571">
    <property type="entry name" value="CBS"/>
    <property type="match status" value="2"/>
</dbReference>
<evidence type="ECO:0000256" key="3">
    <source>
        <dbReference type="ARBA" id="ARBA00022475"/>
    </source>
</evidence>
<feature type="transmembrane region" description="Helical" evidence="12">
    <location>
        <begin position="12"/>
        <end position="34"/>
    </location>
</feature>
<dbReference type="RefSeq" id="WP_379319748.1">
    <property type="nucleotide sequence ID" value="NZ_JBHTLM010000008.1"/>
</dbReference>
<evidence type="ECO:0000256" key="5">
    <source>
        <dbReference type="ARBA" id="ARBA00022737"/>
    </source>
</evidence>
<dbReference type="InterPro" id="IPR044751">
    <property type="entry name" value="Ion_transp-like_CBS"/>
</dbReference>
<dbReference type="EMBL" id="JBHTLM010000008">
    <property type="protein sequence ID" value="MFD1177314.1"/>
    <property type="molecule type" value="Genomic_DNA"/>
</dbReference>
<evidence type="ECO:0000256" key="12">
    <source>
        <dbReference type="SAM" id="Phobius"/>
    </source>
</evidence>
<gene>
    <name evidence="15" type="ORF">ACFQ3W_13535</name>
</gene>
<dbReference type="InterPro" id="IPR046342">
    <property type="entry name" value="CBS_dom_sf"/>
</dbReference>
<dbReference type="PANTHER" id="PTHR43099:SF2">
    <property type="entry name" value="UPF0053 PROTEIN YRKA"/>
    <property type="match status" value="1"/>
</dbReference>
<comment type="caution">
    <text evidence="15">The sequence shown here is derived from an EMBL/GenBank/DDBJ whole genome shotgun (WGS) entry which is preliminary data.</text>
</comment>
<evidence type="ECO:0000313" key="15">
    <source>
        <dbReference type="EMBL" id="MFD1177314.1"/>
    </source>
</evidence>
<keyword evidence="7 9" id="KW-0129">CBS domain</keyword>
<evidence type="ECO:0000313" key="16">
    <source>
        <dbReference type="Proteomes" id="UP001597262"/>
    </source>
</evidence>
<dbReference type="PROSITE" id="PS51846">
    <property type="entry name" value="CNNM"/>
    <property type="match status" value="1"/>
</dbReference>
<dbReference type="Pfam" id="PF03471">
    <property type="entry name" value="CorC_HlyC"/>
    <property type="match status" value="1"/>
</dbReference>
<evidence type="ECO:0000256" key="11">
    <source>
        <dbReference type="SAM" id="MobiDB-lite"/>
    </source>
</evidence>
<dbReference type="PANTHER" id="PTHR43099">
    <property type="entry name" value="UPF0053 PROTEIN YRKA"/>
    <property type="match status" value="1"/>
</dbReference>
<feature type="region of interest" description="Disordered" evidence="11">
    <location>
        <begin position="435"/>
        <end position="458"/>
    </location>
</feature>
<dbReference type="InterPro" id="IPR036318">
    <property type="entry name" value="FAD-bd_PCMH-like_sf"/>
</dbReference>
<protein>
    <submittedName>
        <fullName evidence="15">Hemolysin family protein</fullName>
    </submittedName>
</protein>
<sequence>MNLDRNFLLELLVIWLLIAATALFVIAEFSVRGLRPSRVELMVREGRRGAISLRKLIPRTDQVLSTCQLGITMLSLTLGWLGQPAVHQMLEPLFTYRSLSEPMQTFLSFLISFVLITYLHVVLGSLVPQVLAAQRGESFALASAWALLALSSSLSPIIWLLNRSSRQIVSLFGLRASGGWNDAHTEEELQELLSESLESGQINKSEYSFVSRIFAFDELLAKDIMVPRTDMVCLHVNKSRNENLDIIKREQYTRFPVIREDKDDIIGVINTKALFLVREEQPKAPLSSLVRPVMTVSENIPLTQLLTKMQKERSHIAILIDEYGGTSGMVTIEDLLEEIVGEIRDEFDTEEEQEITEIAPNHLIVNGKVSVSQINDLLLTDLEDEDTDTIGGWIFGQNMDIEEGSRLEYENLRFTVLEREDSRIRKIEIEKKEALSETIGPSVSPLTSPTEVEPRDRL</sequence>
<dbReference type="InterPro" id="IPR051676">
    <property type="entry name" value="UPF0053_domain"/>
</dbReference>
<evidence type="ECO:0000256" key="7">
    <source>
        <dbReference type="ARBA" id="ARBA00023122"/>
    </source>
</evidence>
<feature type="transmembrane region" description="Helical" evidence="12">
    <location>
        <begin position="106"/>
        <end position="127"/>
    </location>
</feature>
<dbReference type="InterPro" id="IPR002550">
    <property type="entry name" value="CNNM"/>
</dbReference>
<evidence type="ECO:0000256" key="10">
    <source>
        <dbReference type="PROSITE-ProRule" id="PRU01193"/>
    </source>
</evidence>
<dbReference type="Pfam" id="PF01595">
    <property type="entry name" value="CNNM"/>
    <property type="match status" value="1"/>
</dbReference>
<evidence type="ECO:0000259" key="14">
    <source>
        <dbReference type="PROSITE" id="PS51846"/>
    </source>
</evidence>
<evidence type="ECO:0000256" key="1">
    <source>
        <dbReference type="ARBA" id="ARBA00004651"/>
    </source>
</evidence>
<evidence type="ECO:0000256" key="4">
    <source>
        <dbReference type="ARBA" id="ARBA00022692"/>
    </source>
</evidence>
<dbReference type="Gene3D" id="3.10.580.10">
    <property type="entry name" value="CBS-domain"/>
    <property type="match status" value="1"/>
</dbReference>
<accession>A0ABW3RYJ9</accession>
<keyword evidence="16" id="KW-1185">Reference proteome</keyword>
<comment type="similarity">
    <text evidence="2">Belongs to the UPF0053 family.</text>
</comment>
<dbReference type="SUPFAM" id="SSF54631">
    <property type="entry name" value="CBS-domain pair"/>
    <property type="match status" value="1"/>
</dbReference>
<dbReference type="PROSITE" id="PS51371">
    <property type="entry name" value="CBS"/>
    <property type="match status" value="2"/>
</dbReference>
<reference evidence="16" key="1">
    <citation type="journal article" date="2019" name="Int. J. Syst. Evol. Microbiol.">
        <title>The Global Catalogue of Microorganisms (GCM) 10K type strain sequencing project: providing services to taxonomists for standard genome sequencing and annotation.</title>
        <authorList>
            <consortium name="The Broad Institute Genomics Platform"/>
            <consortium name="The Broad Institute Genome Sequencing Center for Infectious Disease"/>
            <person name="Wu L."/>
            <person name="Ma J."/>
        </authorList>
    </citation>
    <scope>NUCLEOTIDE SEQUENCE [LARGE SCALE GENOMIC DNA]</scope>
    <source>
        <strain evidence="16">CCUG 59189</strain>
    </source>
</reference>
<dbReference type="SMART" id="SM01091">
    <property type="entry name" value="CorC_HlyC"/>
    <property type="match status" value="1"/>
</dbReference>
<keyword evidence="6 10" id="KW-1133">Transmembrane helix</keyword>
<keyword evidence="3" id="KW-1003">Cell membrane</keyword>
<organism evidence="15 16">
    <name type="scientific">Paenibacillus puldeungensis</name>
    <dbReference type="NCBI Taxonomy" id="696536"/>
    <lineage>
        <taxon>Bacteria</taxon>
        <taxon>Bacillati</taxon>
        <taxon>Bacillota</taxon>
        <taxon>Bacilli</taxon>
        <taxon>Bacillales</taxon>
        <taxon>Paenibacillaceae</taxon>
        <taxon>Paenibacillus</taxon>
    </lineage>
</organism>
<feature type="domain" description="CBS" evidence="13">
    <location>
        <begin position="289"/>
        <end position="346"/>
    </location>
</feature>
<keyword evidence="8 10" id="KW-0472">Membrane</keyword>
<dbReference type="Proteomes" id="UP001597262">
    <property type="component" value="Unassembled WGS sequence"/>
</dbReference>
<evidence type="ECO:0000256" key="2">
    <source>
        <dbReference type="ARBA" id="ARBA00006337"/>
    </source>
</evidence>
<name>A0ABW3RYJ9_9BACL</name>
<dbReference type="Gene3D" id="3.30.465.10">
    <property type="match status" value="1"/>
</dbReference>
<keyword evidence="5" id="KW-0677">Repeat</keyword>
<dbReference type="InterPro" id="IPR005170">
    <property type="entry name" value="Transptr-assoc_dom"/>
</dbReference>
<comment type="subcellular location">
    <subcellularLocation>
        <location evidence="1">Cell membrane</location>
        <topology evidence="1">Multi-pass membrane protein</topology>
    </subcellularLocation>
</comment>
<dbReference type="SUPFAM" id="SSF56176">
    <property type="entry name" value="FAD-binding/transporter-associated domain-like"/>
    <property type="match status" value="1"/>
</dbReference>